<comment type="subcellular location">
    <subcellularLocation>
        <location evidence="5">Cell membrane</location>
        <topology evidence="5">Multi-pass membrane protein</topology>
    </subcellularLocation>
    <subcellularLocation>
        <location evidence="1">Endomembrane system</location>
        <topology evidence="1">Multi-pass membrane protein</topology>
    </subcellularLocation>
    <subcellularLocation>
        <location evidence="6">Membrane</location>
        <topology evidence="6">Multi-pass membrane protein</topology>
    </subcellularLocation>
</comment>
<accession>A0A934MIR4</accession>
<dbReference type="GO" id="GO:0008137">
    <property type="term" value="F:NADH dehydrogenase (ubiquinone) activity"/>
    <property type="evidence" value="ECO:0007669"/>
    <property type="project" value="InterPro"/>
</dbReference>
<evidence type="ECO:0000256" key="2">
    <source>
        <dbReference type="ARBA" id="ARBA00022692"/>
    </source>
</evidence>
<proteinExistence type="inferred from homology"/>
<evidence type="ECO:0000313" key="8">
    <source>
        <dbReference type="EMBL" id="MBJ3777461.1"/>
    </source>
</evidence>
<keyword evidence="5" id="KW-0813">Transport</keyword>
<name>A0A934MIR4_9HYPH</name>
<evidence type="ECO:0000259" key="7">
    <source>
        <dbReference type="Pfam" id="PF00361"/>
    </source>
</evidence>
<dbReference type="InterPro" id="IPR001750">
    <property type="entry name" value="ND/Mrp_TM"/>
</dbReference>
<keyword evidence="9" id="KW-1185">Reference proteome</keyword>
<dbReference type="Pfam" id="PF00361">
    <property type="entry name" value="Proton_antipo_M"/>
    <property type="match status" value="1"/>
</dbReference>
<reference evidence="8" key="1">
    <citation type="submission" date="2020-12" db="EMBL/GenBank/DDBJ databases">
        <title>Bacterial taxonomy.</title>
        <authorList>
            <person name="Pan X."/>
        </authorList>
    </citation>
    <scope>NUCLEOTIDE SEQUENCE</scope>
    <source>
        <strain evidence="8">B2012</strain>
    </source>
</reference>
<sequence length="482" mass="51371">MMADAHALPSLFPLLPELILAIAAIAFLMIGAFDKEDVTPTISVLTIVAMLGCAAVLGFMPTDRTTFEGAFVLDAFARYMKILTLIAAAVTVAMTMGYARHQAFSRFEYPVILLLATVGMMLMISADDTIALYLGLELQSLAIYVAVSINRDSVRSTEAGLKYFVLGALSSGMLLYGISLIYGFTGSTQFAGIAAAIGAEGVGLGIVFGIVFVLAGLAFKVSAVPFHMWTPDVYEGAPSPVTAFMASAPKIAAMALFVRVVSDAFEPAMIQWQQIVIFLSIASMLLGAFAAIGQTNIKRLMAYSSIGHVGYALIGIAAGTEQGILGVVVYMTIYLVMTLGSFACILSMRRADEGMVEDIADLSGLIRTKPWMAVAFTALLFSLAGIPPLVGFWGKLYVFLAAVEADLLPLAVIGALSSAVAAFYYLRIIKVMMFDEPKDRFEPMAAELRVVLAVASGFTVFFFLVWTPILSAALTAAKSLLL</sequence>
<keyword evidence="5" id="KW-1278">Translocase</keyword>
<feature type="transmembrane region" description="Helical" evidence="5">
    <location>
        <begin position="80"/>
        <end position="99"/>
    </location>
</feature>
<keyword evidence="4 5" id="KW-0472">Membrane</keyword>
<gene>
    <name evidence="5 8" type="primary">nuoN</name>
    <name evidence="8" type="ORF">JCR33_17265</name>
</gene>
<feature type="transmembrane region" description="Helical" evidence="5">
    <location>
        <begin position="190"/>
        <end position="219"/>
    </location>
</feature>
<evidence type="ECO:0000313" key="9">
    <source>
        <dbReference type="Proteomes" id="UP000609531"/>
    </source>
</evidence>
<comment type="caution">
    <text evidence="8">The sequence shown here is derived from an EMBL/GenBank/DDBJ whole genome shotgun (WGS) entry which is preliminary data.</text>
</comment>
<feature type="transmembrane region" description="Helical" evidence="5">
    <location>
        <begin position="300"/>
        <end position="318"/>
    </location>
</feature>
<feature type="transmembrane region" description="Helical" evidence="5">
    <location>
        <begin position="106"/>
        <end position="124"/>
    </location>
</feature>
<dbReference type="GO" id="GO:0050136">
    <property type="term" value="F:NADH dehydrogenase (quinone) (non-electrogenic) activity"/>
    <property type="evidence" value="ECO:0007669"/>
    <property type="project" value="UniProtKB-UniRule"/>
</dbReference>
<feature type="transmembrane region" description="Helical" evidence="5">
    <location>
        <begin position="410"/>
        <end position="429"/>
    </location>
</feature>
<feature type="transmembrane region" description="Helical" evidence="5">
    <location>
        <begin position="450"/>
        <end position="474"/>
    </location>
</feature>
<dbReference type="GO" id="GO:0005886">
    <property type="term" value="C:plasma membrane"/>
    <property type="evidence" value="ECO:0007669"/>
    <property type="project" value="UniProtKB-SubCell"/>
</dbReference>
<dbReference type="NCBIfam" id="NF004440">
    <property type="entry name" value="PRK05777.1-3"/>
    <property type="match status" value="1"/>
</dbReference>
<dbReference type="GO" id="GO:0042773">
    <property type="term" value="P:ATP synthesis coupled electron transport"/>
    <property type="evidence" value="ECO:0007669"/>
    <property type="project" value="InterPro"/>
</dbReference>
<dbReference type="PRINTS" id="PR01434">
    <property type="entry name" value="NADHDHGNASE5"/>
</dbReference>
<dbReference type="NCBIfam" id="TIGR01770">
    <property type="entry name" value="NDH_I_N"/>
    <property type="match status" value="1"/>
</dbReference>
<dbReference type="Proteomes" id="UP000609531">
    <property type="component" value="Unassembled WGS sequence"/>
</dbReference>
<evidence type="ECO:0000256" key="1">
    <source>
        <dbReference type="ARBA" id="ARBA00004127"/>
    </source>
</evidence>
<dbReference type="EC" id="7.1.1.-" evidence="5"/>
<dbReference type="GO" id="GO:0012505">
    <property type="term" value="C:endomembrane system"/>
    <property type="evidence" value="ECO:0007669"/>
    <property type="project" value="UniProtKB-SubCell"/>
</dbReference>
<keyword evidence="8" id="KW-0560">Oxidoreductase</keyword>
<comment type="similarity">
    <text evidence="5">Belongs to the complex I subunit 2 family.</text>
</comment>
<comment type="catalytic activity">
    <reaction evidence="5">
        <text>a quinone + NADH + 5 H(+)(in) = a quinol + NAD(+) + 4 H(+)(out)</text>
        <dbReference type="Rhea" id="RHEA:57888"/>
        <dbReference type="ChEBI" id="CHEBI:15378"/>
        <dbReference type="ChEBI" id="CHEBI:24646"/>
        <dbReference type="ChEBI" id="CHEBI:57540"/>
        <dbReference type="ChEBI" id="CHEBI:57945"/>
        <dbReference type="ChEBI" id="CHEBI:132124"/>
    </reaction>
</comment>
<keyword evidence="3 5" id="KW-1133">Transmembrane helix</keyword>
<keyword evidence="5" id="KW-1003">Cell membrane</keyword>
<dbReference type="InterPro" id="IPR010096">
    <property type="entry name" value="NADH-Q_OxRdtase_suN/2"/>
</dbReference>
<comment type="function">
    <text evidence="5">NDH-1 shuttles electrons from NADH, via FMN and iron-sulfur (Fe-S) centers, to quinones in the respiratory chain. The immediate electron acceptor for the enzyme in this species is believed to be ubiquinone. Couples the redox reaction to proton translocation (for every two electrons transferred, four hydrogen ions are translocated across the cytoplasmic membrane), and thus conserves the redox energy in a proton gradient.</text>
</comment>
<feature type="domain" description="NADH:quinone oxidoreductase/Mrp antiporter transmembrane" evidence="7">
    <location>
        <begin position="126"/>
        <end position="418"/>
    </location>
</feature>
<keyword evidence="5" id="KW-0520">NAD</keyword>
<feature type="transmembrane region" description="Helical" evidence="5">
    <location>
        <begin position="42"/>
        <end position="60"/>
    </location>
</feature>
<organism evidence="8 9">
    <name type="scientific">Acuticoccus mangrovi</name>
    <dbReference type="NCBI Taxonomy" id="2796142"/>
    <lineage>
        <taxon>Bacteria</taxon>
        <taxon>Pseudomonadati</taxon>
        <taxon>Pseudomonadota</taxon>
        <taxon>Alphaproteobacteria</taxon>
        <taxon>Hyphomicrobiales</taxon>
        <taxon>Amorphaceae</taxon>
        <taxon>Acuticoccus</taxon>
    </lineage>
</organism>
<feature type="transmembrane region" description="Helical" evidence="5">
    <location>
        <begin position="12"/>
        <end position="30"/>
    </location>
</feature>
<comment type="subunit">
    <text evidence="5">NDH-1 is composed of 14 different subunits. Subunits NuoA, H, J, K, L, M, N constitute the membrane sector of the complex.</text>
</comment>
<dbReference type="GO" id="GO:0048038">
    <property type="term" value="F:quinone binding"/>
    <property type="evidence" value="ECO:0007669"/>
    <property type="project" value="UniProtKB-KW"/>
</dbReference>
<feature type="transmembrane region" description="Helical" evidence="5">
    <location>
        <begin position="130"/>
        <end position="149"/>
    </location>
</feature>
<evidence type="ECO:0000256" key="5">
    <source>
        <dbReference type="HAMAP-Rule" id="MF_00445"/>
    </source>
</evidence>
<dbReference type="EMBL" id="JAEKJA010000015">
    <property type="protein sequence ID" value="MBJ3777461.1"/>
    <property type="molecule type" value="Genomic_DNA"/>
</dbReference>
<dbReference type="RefSeq" id="WP_198883360.1">
    <property type="nucleotide sequence ID" value="NZ_JAEKJA010000015.1"/>
</dbReference>
<evidence type="ECO:0000256" key="6">
    <source>
        <dbReference type="RuleBase" id="RU000320"/>
    </source>
</evidence>
<dbReference type="AlphaFoldDB" id="A0A934MIR4"/>
<feature type="transmembrane region" description="Helical" evidence="5">
    <location>
        <begin position="272"/>
        <end position="293"/>
    </location>
</feature>
<evidence type="ECO:0000256" key="3">
    <source>
        <dbReference type="ARBA" id="ARBA00022989"/>
    </source>
</evidence>
<feature type="transmembrane region" description="Helical" evidence="5">
    <location>
        <begin position="161"/>
        <end position="184"/>
    </location>
</feature>
<feature type="transmembrane region" description="Helical" evidence="5">
    <location>
        <begin position="371"/>
        <end position="390"/>
    </location>
</feature>
<evidence type="ECO:0000256" key="4">
    <source>
        <dbReference type="ARBA" id="ARBA00023136"/>
    </source>
</evidence>
<keyword evidence="2 5" id="KW-0812">Transmembrane</keyword>
<keyword evidence="5" id="KW-0874">Quinone</keyword>
<feature type="transmembrane region" description="Helical" evidence="5">
    <location>
        <begin position="324"/>
        <end position="346"/>
    </location>
</feature>
<keyword evidence="5" id="KW-0830">Ubiquinone</keyword>
<dbReference type="PANTHER" id="PTHR22773">
    <property type="entry name" value="NADH DEHYDROGENASE"/>
    <property type="match status" value="1"/>
</dbReference>
<feature type="transmembrane region" description="Helical" evidence="5">
    <location>
        <begin position="240"/>
        <end position="260"/>
    </location>
</feature>
<protein>
    <recommendedName>
        <fullName evidence="5">NADH-quinone oxidoreductase subunit N</fullName>
        <ecNumber evidence="5">7.1.1.-</ecNumber>
    </recommendedName>
    <alternativeName>
        <fullName evidence="5">NADH dehydrogenase I subunit N</fullName>
    </alternativeName>
    <alternativeName>
        <fullName evidence="5">NDH-1 subunit N</fullName>
    </alternativeName>
</protein>
<dbReference type="HAMAP" id="MF_00445">
    <property type="entry name" value="NDH1_NuoN_1"/>
    <property type="match status" value="1"/>
</dbReference>